<feature type="chain" id="PRO_5040269057" description="Outer membrane protein beta-barrel domain-containing protein" evidence="1">
    <location>
        <begin position="20"/>
        <end position="163"/>
    </location>
</feature>
<evidence type="ECO:0008006" key="4">
    <source>
        <dbReference type="Google" id="ProtNLM"/>
    </source>
</evidence>
<evidence type="ECO:0000313" key="2">
    <source>
        <dbReference type="EMBL" id="GJG59129.1"/>
    </source>
</evidence>
<reference evidence="2" key="1">
    <citation type="journal article" date="2022" name="Int. J. Syst. Evol. Microbiol.">
        <title>Prevotella lacticifex sp. nov., isolated from the rumen of cows.</title>
        <authorList>
            <person name="Shinkai T."/>
            <person name="Ikeyama N."/>
            <person name="Kumagai M."/>
            <person name="Ohmori H."/>
            <person name="Sakamoto M."/>
            <person name="Ohkuma M."/>
            <person name="Mitsumori M."/>
        </authorList>
    </citation>
    <scope>NUCLEOTIDE SEQUENCE</scope>
    <source>
        <strain evidence="2">R5076</strain>
    </source>
</reference>
<sequence length="163" mass="17997">MKKIVFLMFALFMTVTANAQFEADKVYVGASLSGIDLHYNGNDKLNLGVDGMVGYLPMDNLMLLGSASFKHNGDDVVPDEYKIGAGGRYYITQNGLYLGANAKFVHASHDYNDIMPGVEIGYAFFVNRTVTIEPAVYYDQSFKRSKYSTVGLKIGIGLYLFGK</sequence>
<dbReference type="AlphaFoldDB" id="A0A9R1CAN8"/>
<keyword evidence="1" id="KW-0732">Signal</keyword>
<dbReference type="EMBL" id="BPUB01000002">
    <property type="protein sequence ID" value="GJG59129.1"/>
    <property type="molecule type" value="Genomic_DNA"/>
</dbReference>
<accession>A0A9R1CAN8</accession>
<evidence type="ECO:0000256" key="1">
    <source>
        <dbReference type="SAM" id="SignalP"/>
    </source>
</evidence>
<protein>
    <recommendedName>
        <fullName evidence="4">Outer membrane protein beta-barrel domain-containing protein</fullName>
    </recommendedName>
</protein>
<comment type="caution">
    <text evidence="2">The sequence shown here is derived from an EMBL/GenBank/DDBJ whole genome shotgun (WGS) entry which is preliminary data.</text>
</comment>
<dbReference type="Proteomes" id="UP000825483">
    <property type="component" value="Unassembled WGS sequence"/>
</dbReference>
<proteinExistence type="predicted"/>
<dbReference type="GeneID" id="72466833"/>
<gene>
    <name evidence="2" type="ORF">PRLR5076_19800</name>
</gene>
<name>A0A9R1CAN8_9BACT</name>
<dbReference type="InterPro" id="IPR036709">
    <property type="entry name" value="Autotransporte_beta_dom_sf"/>
</dbReference>
<dbReference type="RefSeq" id="WP_223928872.1">
    <property type="nucleotide sequence ID" value="NZ_BPTU01000001.1"/>
</dbReference>
<dbReference type="SUPFAM" id="SSF103515">
    <property type="entry name" value="Autotransporter"/>
    <property type="match status" value="1"/>
</dbReference>
<evidence type="ECO:0000313" key="3">
    <source>
        <dbReference type="Proteomes" id="UP000825483"/>
    </source>
</evidence>
<feature type="signal peptide" evidence="1">
    <location>
        <begin position="1"/>
        <end position="19"/>
    </location>
</feature>
<keyword evidence="3" id="KW-1185">Reference proteome</keyword>
<organism evidence="2 3">
    <name type="scientific">Prevotella lacticifex</name>
    <dbReference type="NCBI Taxonomy" id="2854755"/>
    <lineage>
        <taxon>Bacteria</taxon>
        <taxon>Pseudomonadati</taxon>
        <taxon>Bacteroidota</taxon>
        <taxon>Bacteroidia</taxon>
        <taxon>Bacteroidales</taxon>
        <taxon>Prevotellaceae</taxon>
        <taxon>Prevotella</taxon>
    </lineage>
</organism>